<protein>
    <recommendedName>
        <fullName evidence="2">Methyltransferase FkbM domain-containing protein</fullName>
    </recommendedName>
</protein>
<name>A0A7S0J2B1_9EUKA</name>
<evidence type="ECO:0000313" key="1">
    <source>
        <dbReference type="EMBL" id="CAD8538421.1"/>
    </source>
</evidence>
<dbReference type="InterPro" id="IPR029063">
    <property type="entry name" value="SAM-dependent_MTases_sf"/>
</dbReference>
<dbReference type="AlphaFoldDB" id="A0A7S0J2B1"/>
<dbReference type="Gene3D" id="3.40.50.150">
    <property type="entry name" value="Vaccinia Virus protein VP39"/>
    <property type="match status" value="1"/>
</dbReference>
<organism evidence="1">
    <name type="scientific">Calcidiscus leptoporus</name>
    <dbReference type="NCBI Taxonomy" id="127549"/>
    <lineage>
        <taxon>Eukaryota</taxon>
        <taxon>Haptista</taxon>
        <taxon>Haptophyta</taxon>
        <taxon>Prymnesiophyceae</taxon>
        <taxon>Coccolithales</taxon>
        <taxon>Calcidiscaceae</taxon>
        <taxon>Calcidiscus</taxon>
    </lineage>
</organism>
<dbReference type="EMBL" id="HBER01027204">
    <property type="protein sequence ID" value="CAD8538421.1"/>
    <property type="molecule type" value="Transcribed_RNA"/>
</dbReference>
<reference evidence="1" key="1">
    <citation type="submission" date="2021-01" db="EMBL/GenBank/DDBJ databases">
        <authorList>
            <person name="Corre E."/>
            <person name="Pelletier E."/>
            <person name="Niang G."/>
            <person name="Scheremetjew M."/>
            <person name="Finn R."/>
            <person name="Kale V."/>
            <person name="Holt S."/>
            <person name="Cochrane G."/>
            <person name="Meng A."/>
            <person name="Brown T."/>
            <person name="Cohen L."/>
        </authorList>
    </citation>
    <scope>NUCLEOTIDE SEQUENCE</scope>
    <source>
        <strain evidence="1">RCC1130</strain>
    </source>
</reference>
<evidence type="ECO:0008006" key="2">
    <source>
        <dbReference type="Google" id="ProtNLM"/>
    </source>
</evidence>
<gene>
    <name evidence="1" type="ORF">CLEP1334_LOCUS13704</name>
</gene>
<proteinExistence type="predicted"/>
<dbReference type="SUPFAM" id="SSF53335">
    <property type="entry name" value="S-adenosyl-L-methionine-dependent methyltransferases"/>
    <property type="match status" value="1"/>
</dbReference>
<sequence length="396" mass="43536">MTRSPVARRVRLNTTDVLLFKLDVHRWSWESHNRTPPVVTLFLPALEQTKSLYAGKRGESFVTRVATLAYSACTNESDRVVLDVGASEGYYSMIAAAHGCGVFAFDLIRGCARMFEAARVASALNINSTAFAANRIRYLLRPLGSGGRVPTEGDSGCGTALISHMTHAKNVSDEANNVRDEDSLSVSPLGGDELRALLAPYRSVAFCKIDVEGAELVALVALLPVLPLVQHLVVEVTPNLWLKYNHTSYTHGFGILAGLLDNDGFGAARTSTGCTFFRSKELFSHLRRDCRHDRPCGWGNRVFYREGQIDIWFARDKALFLRASPRITGFLGRGAGAPYMDDPHGKNLTCPDPNSMYSRPRHHYRNVAEAEAARVDKCTHVCGSHPGAFILHSKTA</sequence>
<accession>A0A7S0J2B1</accession>